<name>A0AAD7S6T5_9TELE</name>
<comment type="caution">
    <text evidence="2">The sequence shown here is derived from an EMBL/GenBank/DDBJ whole genome shotgun (WGS) entry which is preliminary data.</text>
</comment>
<evidence type="ECO:0000313" key="2">
    <source>
        <dbReference type="EMBL" id="KAJ8396984.1"/>
    </source>
</evidence>
<proteinExistence type="predicted"/>
<reference evidence="2" key="1">
    <citation type="journal article" date="2023" name="Science">
        <title>Genome structures resolve the early diversification of teleost fishes.</title>
        <authorList>
            <person name="Parey E."/>
            <person name="Louis A."/>
            <person name="Montfort J."/>
            <person name="Bouchez O."/>
            <person name="Roques C."/>
            <person name="Iampietro C."/>
            <person name="Lluch J."/>
            <person name="Castinel A."/>
            <person name="Donnadieu C."/>
            <person name="Desvignes T."/>
            <person name="Floi Bucao C."/>
            <person name="Jouanno E."/>
            <person name="Wen M."/>
            <person name="Mejri S."/>
            <person name="Dirks R."/>
            <person name="Jansen H."/>
            <person name="Henkel C."/>
            <person name="Chen W.J."/>
            <person name="Zahm M."/>
            <person name="Cabau C."/>
            <person name="Klopp C."/>
            <person name="Thompson A.W."/>
            <person name="Robinson-Rechavi M."/>
            <person name="Braasch I."/>
            <person name="Lecointre G."/>
            <person name="Bobe J."/>
            <person name="Postlethwait J.H."/>
            <person name="Berthelot C."/>
            <person name="Roest Crollius H."/>
            <person name="Guiguen Y."/>
        </authorList>
    </citation>
    <scope>NUCLEOTIDE SEQUENCE</scope>
    <source>
        <strain evidence="2">NC1722</strain>
    </source>
</reference>
<feature type="region of interest" description="Disordered" evidence="1">
    <location>
        <begin position="27"/>
        <end position="149"/>
    </location>
</feature>
<dbReference type="Proteomes" id="UP001221898">
    <property type="component" value="Unassembled WGS sequence"/>
</dbReference>
<gene>
    <name evidence="2" type="ORF">AAFF_G00013070</name>
</gene>
<keyword evidence="3" id="KW-1185">Reference proteome</keyword>
<organism evidence="2 3">
    <name type="scientific">Aldrovandia affinis</name>
    <dbReference type="NCBI Taxonomy" id="143900"/>
    <lineage>
        <taxon>Eukaryota</taxon>
        <taxon>Metazoa</taxon>
        <taxon>Chordata</taxon>
        <taxon>Craniata</taxon>
        <taxon>Vertebrata</taxon>
        <taxon>Euteleostomi</taxon>
        <taxon>Actinopterygii</taxon>
        <taxon>Neopterygii</taxon>
        <taxon>Teleostei</taxon>
        <taxon>Notacanthiformes</taxon>
        <taxon>Halosauridae</taxon>
        <taxon>Aldrovandia</taxon>
    </lineage>
</organism>
<sequence>MTGSSASIYRSDARHCPELEFPLRRWSAAPAGPGRVAGWRGEEEDRTKERGREQWQGCSRPARARQPVCTARDAQSPPGGGGRNPSATHRKRLHWAVLLGTGQDRTVRDSENNGGPPRSRSHELDTAATGGLSARSRPPKNIQSPAGAAQCAAHQNQNHLVFCDPSRRRPRSDSRLLLTLAQKGSAEETRIRSSVASKLSLQTQRTCTRASV</sequence>
<feature type="compositionally biased region" description="Basic and acidic residues" evidence="1">
    <location>
        <begin position="40"/>
        <end position="53"/>
    </location>
</feature>
<protein>
    <submittedName>
        <fullName evidence="2">Uncharacterized protein</fullName>
    </submittedName>
</protein>
<evidence type="ECO:0000313" key="3">
    <source>
        <dbReference type="Proteomes" id="UP001221898"/>
    </source>
</evidence>
<dbReference type="EMBL" id="JAINUG010000102">
    <property type="protein sequence ID" value="KAJ8396984.1"/>
    <property type="molecule type" value="Genomic_DNA"/>
</dbReference>
<accession>A0AAD7S6T5</accession>
<evidence type="ECO:0000256" key="1">
    <source>
        <dbReference type="SAM" id="MobiDB-lite"/>
    </source>
</evidence>
<dbReference type="AlphaFoldDB" id="A0AAD7S6T5"/>